<name>A0A9W4JFZ8_9EURO</name>
<reference evidence="7" key="1">
    <citation type="submission" date="2021-07" db="EMBL/GenBank/DDBJ databases">
        <authorList>
            <person name="Branca A.L. A."/>
        </authorList>
    </citation>
    <scope>NUCLEOTIDE SEQUENCE</scope>
</reference>
<evidence type="ECO:0000256" key="5">
    <source>
        <dbReference type="ARBA" id="ARBA00023136"/>
    </source>
</evidence>
<evidence type="ECO:0000256" key="3">
    <source>
        <dbReference type="ARBA" id="ARBA00022692"/>
    </source>
</evidence>
<feature type="transmembrane region" description="Helical" evidence="6">
    <location>
        <begin position="62"/>
        <end position="82"/>
    </location>
</feature>
<comment type="subcellular location">
    <subcellularLocation>
        <location evidence="1">Membrane</location>
        <topology evidence="1">Multi-pass membrane protein</topology>
    </subcellularLocation>
</comment>
<comment type="caution">
    <text evidence="7">The sequence shown here is derived from an EMBL/GenBank/DDBJ whole genome shotgun (WGS) entry which is preliminary data.</text>
</comment>
<evidence type="ECO:0000313" key="7">
    <source>
        <dbReference type="EMBL" id="CAG8396753.1"/>
    </source>
</evidence>
<dbReference type="Pfam" id="PF13520">
    <property type="entry name" value="AA_permease_2"/>
    <property type="match status" value="1"/>
</dbReference>
<dbReference type="EMBL" id="CAJVPA010000200">
    <property type="protein sequence ID" value="CAG8396753.1"/>
    <property type="molecule type" value="Genomic_DNA"/>
</dbReference>
<accession>A0A9W4JFZ8</accession>
<organism evidence="7 8">
    <name type="scientific">Penicillium salamii</name>
    <dbReference type="NCBI Taxonomy" id="1612424"/>
    <lineage>
        <taxon>Eukaryota</taxon>
        <taxon>Fungi</taxon>
        <taxon>Dikarya</taxon>
        <taxon>Ascomycota</taxon>
        <taxon>Pezizomycotina</taxon>
        <taxon>Eurotiomycetes</taxon>
        <taxon>Eurotiomycetidae</taxon>
        <taxon>Eurotiales</taxon>
        <taxon>Aspergillaceae</taxon>
        <taxon>Penicillium</taxon>
    </lineage>
</organism>
<evidence type="ECO:0008006" key="9">
    <source>
        <dbReference type="Google" id="ProtNLM"/>
    </source>
</evidence>
<protein>
    <recommendedName>
        <fullName evidence="9">Amino acid transporter</fullName>
    </recommendedName>
</protein>
<gene>
    <name evidence="7" type="ORF">PSALAMII_LOCUS7664</name>
</gene>
<feature type="transmembrane region" description="Helical" evidence="6">
    <location>
        <begin position="144"/>
        <end position="172"/>
    </location>
</feature>
<dbReference type="Proteomes" id="UP001152646">
    <property type="component" value="Unassembled WGS sequence"/>
</dbReference>
<dbReference type="GO" id="GO:0016020">
    <property type="term" value="C:membrane"/>
    <property type="evidence" value="ECO:0007669"/>
    <property type="project" value="UniProtKB-SubCell"/>
</dbReference>
<dbReference type="AlphaFoldDB" id="A0A9W4JFZ8"/>
<feature type="transmembrane region" description="Helical" evidence="6">
    <location>
        <begin position="488"/>
        <end position="506"/>
    </location>
</feature>
<keyword evidence="3 6" id="KW-0812">Transmembrane</keyword>
<dbReference type="InterPro" id="IPR002293">
    <property type="entry name" value="AA/rel_permease1"/>
</dbReference>
<keyword evidence="4 6" id="KW-1133">Transmembrane helix</keyword>
<evidence type="ECO:0000256" key="2">
    <source>
        <dbReference type="ARBA" id="ARBA00022448"/>
    </source>
</evidence>
<feature type="transmembrane region" description="Helical" evidence="6">
    <location>
        <begin position="258"/>
        <end position="275"/>
    </location>
</feature>
<dbReference type="PIRSF" id="PIRSF006060">
    <property type="entry name" value="AA_transporter"/>
    <property type="match status" value="1"/>
</dbReference>
<feature type="transmembrane region" description="Helical" evidence="6">
    <location>
        <begin position="518"/>
        <end position="538"/>
    </location>
</feature>
<feature type="transmembrane region" description="Helical" evidence="6">
    <location>
        <begin position="361"/>
        <end position="385"/>
    </location>
</feature>
<evidence type="ECO:0000256" key="4">
    <source>
        <dbReference type="ARBA" id="ARBA00022989"/>
    </source>
</evidence>
<dbReference type="PANTHER" id="PTHR45649">
    <property type="entry name" value="AMINO-ACID PERMEASE BAT1"/>
    <property type="match status" value="1"/>
</dbReference>
<feature type="transmembrane region" description="Helical" evidence="6">
    <location>
        <begin position="102"/>
        <end position="123"/>
    </location>
</feature>
<keyword evidence="5 6" id="KW-0472">Membrane</keyword>
<dbReference type="GO" id="GO:0022857">
    <property type="term" value="F:transmembrane transporter activity"/>
    <property type="evidence" value="ECO:0007669"/>
    <property type="project" value="InterPro"/>
</dbReference>
<dbReference type="Gene3D" id="1.20.1740.10">
    <property type="entry name" value="Amino acid/polyamine transporter I"/>
    <property type="match status" value="1"/>
</dbReference>
<dbReference type="PANTHER" id="PTHR45649:SF4">
    <property type="entry name" value="TRANSPORTER, PUTATIVE (EUROFUNG)-RELATED"/>
    <property type="match status" value="1"/>
</dbReference>
<feature type="transmembrane region" description="Helical" evidence="6">
    <location>
        <begin position="441"/>
        <end position="467"/>
    </location>
</feature>
<feature type="transmembrane region" description="Helical" evidence="6">
    <location>
        <begin position="417"/>
        <end position="435"/>
    </location>
</feature>
<keyword evidence="2" id="KW-0813">Transport</keyword>
<feature type="transmembrane region" description="Helical" evidence="6">
    <location>
        <begin position="218"/>
        <end position="238"/>
    </location>
</feature>
<feature type="transmembrane region" description="Helical" evidence="6">
    <location>
        <begin position="312"/>
        <end position="341"/>
    </location>
</feature>
<feature type="transmembrane region" description="Helical" evidence="6">
    <location>
        <begin position="192"/>
        <end position="211"/>
    </location>
</feature>
<sequence length="555" mass="61902">MPPDSDSIIRFGGEDTYRGDCSVVWEELYGDSPLTGEPRMEDSPQDREDMRRMRKIPELRRNFRPLAALSFSAVLQATWEFILISNSQGLQNGGLAGIFWSYVWTFFGFGFIIVSLAEMASMAPTSGGQYHWVSEFSSPHYQKFLSYVTGWMSVLAWQAGAASGSFLTGTIIQGLITLHDPSYEPQNWQGTLFVFAMVAVIYLFNVYAASWMPRMQNILLALHMLCWVVVVVVLFAMAPHNPAKRVFTEFHNGGNWSSMSISLLIGQITAIYGSLSTFPLHIRCLEEELTAILIGSDATAHMSEEVKDASRYVPIAIAWGYFGNGILAFVIIVGFLLALPSVPDALADSTGFPFLYVFKQILPTSGVNGLTAIILIPVIFSNILFNASTARQTYAFARDRGLPMEYWISRVDERREIPIHAIALSCLISGLLSLINIGSQVAFNAIISLNVAALMFTYAVSISCVIYRKISCPETLPPRRWSLGKFGLGINIIGLLYVLFALFWSFWPPSPSPKARDFNWSVVIFFGVFLISILMYIVHGRRHYVAPAVMITRID</sequence>
<dbReference type="OrthoDB" id="3257095at2759"/>
<evidence type="ECO:0000313" key="8">
    <source>
        <dbReference type="Proteomes" id="UP001152646"/>
    </source>
</evidence>
<evidence type="ECO:0000256" key="6">
    <source>
        <dbReference type="SAM" id="Phobius"/>
    </source>
</evidence>
<evidence type="ECO:0000256" key="1">
    <source>
        <dbReference type="ARBA" id="ARBA00004141"/>
    </source>
</evidence>
<proteinExistence type="predicted"/>